<dbReference type="AlphaFoldDB" id="A0ABD5VFB7"/>
<dbReference type="EMBL" id="JBHSXN010000002">
    <property type="protein sequence ID" value="MFC6953558.1"/>
    <property type="molecule type" value="Genomic_DNA"/>
</dbReference>
<comment type="caution">
    <text evidence="1">The sequence shown here is derived from an EMBL/GenBank/DDBJ whole genome shotgun (WGS) entry which is preliminary data.</text>
</comment>
<reference evidence="1 2" key="1">
    <citation type="journal article" date="2019" name="Int. J. Syst. Evol. Microbiol.">
        <title>The Global Catalogue of Microorganisms (GCM) 10K type strain sequencing project: providing services to taxonomists for standard genome sequencing and annotation.</title>
        <authorList>
            <consortium name="The Broad Institute Genomics Platform"/>
            <consortium name="The Broad Institute Genome Sequencing Center for Infectious Disease"/>
            <person name="Wu L."/>
            <person name="Ma J."/>
        </authorList>
    </citation>
    <scope>NUCLEOTIDE SEQUENCE [LARGE SCALE GENOMIC DNA]</scope>
    <source>
        <strain evidence="1 2">GX26</strain>
    </source>
</reference>
<gene>
    <name evidence="1" type="ORF">ACFQGB_11855</name>
</gene>
<proteinExistence type="predicted"/>
<protein>
    <submittedName>
        <fullName evidence="1">Uncharacterized protein</fullName>
    </submittedName>
</protein>
<evidence type="ECO:0000313" key="1">
    <source>
        <dbReference type="EMBL" id="MFC6953558.1"/>
    </source>
</evidence>
<sequence>MTLYVGSDGERYTPSEVVENLEEGPWRSCLWRTDTDQELIDTGDGELLMLVPESMLTERPPEPRLDAER</sequence>
<dbReference type="RefSeq" id="WP_336350515.1">
    <property type="nucleotide sequence ID" value="NZ_JAZAQL010000002.1"/>
</dbReference>
<organism evidence="1 2">
    <name type="scientific">Halorubellus litoreus</name>
    <dbReference type="NCBI Taxonomy" id="755308"/>
    <lineage>
        <taxon>Archaea</taxon>
        <taxon>Methanobacteriati</taxon>
        <taxon>Methanobacteriota</taxon>
        <taxon>Stenosarchaea group</taxon>
        <taxon>Halobacteria</taxon>
        <taxon>Halobacteriales</taxon>
        <taxon>Halorubellaceae</taxon>
        <taxon>Halorubellus</taxon>
    </lineage>
</organism>
<dbReference type="Proteomes" id="UP001596395">
    <property type="component" value="Unassembled WGS sequence"/>
</dbReference>
<name>A0ABD5VFB7_9EURY</name>
<keyword evidence="2" id="KW-1185">Reference proteome</keyword>
<evidence type="ECO:0000313" key="2">
    <source>
        <dbReference type="Proteomes" id="UP001596395"/>
    </source>
</evidence>
<accession>A0ABD5VFB7</accession>